<evidence type="ECO:0000313" key="2">
    <source>
        <dbReference type="EMBL" id="BDZ52873.1"/>
    </source>
</evidence>
<name>A0ABN6Y8L8_9MICO</name>
<dbReference type="RefSeq" id="WP_286347154.1">
    <property type="nucleotide sequence ID" value="NZ_AP027733.1"/>
</dbReference>
<reference evidence="1" key="1">
    <citation type="journal article" date="2014" name="Int. J. Syst. Evol. Microbiol.">
        <title>Complete genome of a new Firmicutes species belonging to the dominant human colonic microbiota ('Ruminococcus bicirculans') reveals two chromosomes and a selective capacity to utilize plant glucans.</title>
        <authorList>
            <consortium name="NISC Comparative Sequencing Program"/>
            <person name="Wegmann U."/>
            <person name="Louis P."/>
            <person name="Goesmann A."/>
            <person name="Henrissat B."/>
            <person name="Duncan S.H."/>
            <person name="Flint H.J."/>
        </authorList>
    </citation>
    <scope>NUCLEOTIDE SEQUENCE</scope>
    <source>
        <strain evidence="1">NBRC 108728</strain>
    </source>
</reference>
<evidence type="ECO:0000313" key="1">
    <source>
        <dbReference type="EMBL" id="BDZ52306.1"/>
    </source>
</evidence>
<sequence>MHTPANTDLGHALAIYFGRGISAYPAARFDHFDGGIDAGLRAAILRAVEDANAIPVEWGDGTEDSLLHGSRHMRARLAELRPDISEEGLDALEWRFSYEWR</sequence>
<gene>
    <name evidence="1" type="ORF">GCM10025867_45470</name>
    <name evidence="2" type="ORF">GCM10025867_51140</name>
</gene>
<dbReference type="EMBL" id="AP027733">
    <property type="protein sequence ID" value="BDZ52873.1"/>
    <property type="molecule type" value="Genomic_DNA"/>
</dbReference>
<reference evidence="3" key="2">
    <citation type="journal article" date="2019" name="Int. J. Syst. Evol. Microbiol.">
        <title>The Global Catalogue of Microorganisms (GCM) 10K type strain sequencing project: providing services to taxonomists for standard genome sequencing and annotation.</title>
        <authorList>
            <consortium name="The Broad Institute Genomics Platform"/>
            <consortium name="The Broad Institute Genome Sequencing Center for Infectious Disease"/>
            <person name="Wu L."/>
            <person name="Ma J."/>
        </authorList>
    </citation>
    <scope>NUCLEOTIDE SEQUENCE [LARGE SCALE GENOMIC DNA]</scope>
    <source>
        <strain evidence="3">NBRC 108728</strain>
    </source>
</reference>
<dbReference type="Proteomes" id="UP001321486">
    <property type="component" value="Plasmid pNBRC108728a"/>
</dbReference>
<proteinExistence type="predicted"/>
<dbReference type="EMBL" id="AP027733">
    <property type="protein sequence ID" value="BDZ52306.1"/>
    <property type="molecule type" value="Genomic_DNA"/>
</dbReference>
<keyword evidence="3" id="KW-1185">Reference proteome</keyword>
<geneLocation type="plasmid" evidence="1 3">
    <name>pNBRC108728a</name>
</geneLocation>
<organism evidence="1 3">
    <name type="scientific">Frondihabitans sucicola</name>
    <dbReference type="NCBI Taxonomy" id="1268041"/>
    <lineage>
        <taxon>Bacteria</taxon>
        <taxon>Bacillati</taxon>
        <taxon>Actinomycetota</taxon>
        <taxon>Actinomycetes</taxon>
        <taxon>Micrococcales</taxon>
        <taxon>Microbacteriaceae</taxon>
        <taxon>Frondihabitans</taxon>
    </lineage>
</organism>
<protein>
    <submittedName>
        <fullName evidence="1">Uncharacterized protein</fullName>
    </submittedName>
</protein>
<evidence type="ECO:0000313" key="3">
    <source>
        <dbReference type="Proteomes" id="UP001321486"/>
    </source>
</evidence>
<reference evidence="1" key="3">
    <citation type="submission" date="2023-02" db="EMBL/GenBank/DDBJ databases">
        <authorList>
            <person name="Sun Q."/>
            <person name="Mori K."/>
        </authorList>
    </citation>
    <scope>NUCLEOTIDE SEQUENCE</scope>
    <source>
        <strain evidence="1">NBRC 108728</strain>
        <plasmid evidence="1">pNBRC108728a</plasmid>
    </source>
</reference>
<accession>A0ABN6Y8L8</accession>
<keyword evidence="1" id="KW-0614">Plasmid</keyword>